<feature type="compositionally biased region" description="Low complexity" evidence="1">
    <location>
        <begin position="351"/>
        <end position="364"/>
    </location>
</feature>
<protein>
    <submittedName>
        <fullName evidence="2">Uncharacterized protein</fullName>
    </submittedName>
</protein>
<evidence type="ECO:0000256" key="1">
    <source>
        <dbReference type="SAM" id="MobiDB-lite"/>
    </source>
</evidence>
<comment type="caution">
    <text evidence="2">The sequence shown here is derived from an EMBL/GenBank/DDBJ whole genome shotgun (WGS) entry which is preliminary data.</text>
</comment>
<feature type="region of interest" description="Disordered" evidence="1">
    <location>
        <begin position="346"/>
        <end position="381"/>
    </location>
</feature>
<dbReference type="AlphaFoldDB" id="A0AAJ0BUC6"/>
<feature type="region of interest" description="Disordered" evidence="1">
    <location>
        <begin position="413"/>
        <end position="438"/>
    </location>
</feature>
<organism evidence="2 3">
    <name type="scientific">Phialemonium atrogriseum</name>
    <dbReference type="NCBI Taxonomy" id="1093897"/>
    <lineage>
        <taxon>Eukaryota</taxon>
        <taxon>Fungi</taxon>
        <taxon>Dikarya</taxon>
        <taxon>Ascomycota</taxon>
        <taxon>Pezizomycotina</taxon>
        <taxon>Sordariomycetes</taxon>
        <taxon>Sordariomycetidae</taxon>
        <taxon>Cephalothecales</taxon>
        <taxon>Cephalothecaceae</taxon>
        <taxon>Phialemonium</taxon>
    </lineage>
</organism>
<gene>
    <name evidence="2" type="ORF">QBC33DRAFT_546773</name>
</gene>
<dbReference type="Proteomes" id="UP001244011">
    <property type="component" value="Unassembled WGS sequence"/>
</dbReference>
<reference evidence="2" key="1">
    <citation type="submission" date="2023-06" db="EMBL/GenBank/DDBJ databases">
        <title>Genome-scale phylogeny and comparative genomics of the fungal order Sordariales.</title>
        <authorList>
            <consortium name="Lawrence Berkeley National Laboratory"/>
            <person name="Hensen N."/>
            <person name="Bonometti L."/>
            <person name="Westerberg I."/>
            <person name="Brannstrom I.O."/>
            <person name="Guillou S."/>
            <person name="Cros-Aarteil S."/>
            <person name="Calhoun S."/>
            <person name="Haridas S."/>
            <person name="Kuo A."/>
            <person name="Mondo S."/>
            <person name="Pangilinan J."/>
            <person name="Riley R."/>
            <person name="Labutti K."/>
            <person name="Andreopoulos B."/>
            <person name="Lipzen A."/>
            <person name="Chen C."/>
            <person name="Yanf M."/>
            <person name="Daum C."/>
            <person name="Ng V."/>
            <person name="Clum A."/>
            <person name="Steindorff A."/>
            <person name="Ohm R."/>
            <person name="Martin F."/>
            <person name="Silar P."/>
            <person name="Natvig D."/>
            <person name="Lalanne C."/>
            <person name="Gautier V."/>
            <person name="Ament-Velasquez S.L."/>
            <person name="Kruys A."/>
            <person name="Hutchinson M.I."/>
            <person name="Powell A.J."/>
            <person name="Barry K."/>
            <person name="Miller A.N."/>
            <person name="Grigoriev I.V."/>
            <person name="Debuchy R."/>
            <person name="Gladieux P."/>
            <person name="Thoren M.H."/>
            <person name="Johannesson H."/>
        </authorList>
    </citation>
    <scope>NUCLEOTIDE SEQUENCE</scope>
    <source>
        <strain evidence="2">8032-3</strain>
    </source>
</reference>
<dbReference type="RefSeq" id="XP_060280877.1">
    <property type="nucleotide sequence ID" value="XM_060428686.1"/>
</dbReference>
<evidence type="ECO:0000313" key="3">
    <source>
        <dbReference type="Proteomes" id="UP001244011"/>
    </source>
</evidence>
<dbReference type="GeneID" id="85311873"/>
<accession>A0AAJ0BUC6</accession>
<dbReference type="EMBL" id="MU839019">
    <property type="protein sequence ID" value="KAK1764664.1"/>
    <property type="molecule type" value="Genomic_DNA"/>
</dbReference>
<keyword evidence="3" id="KW-1185">Reference proteome</keyword>
<proteinExistence type="predicted"/>
<sequence length="438" mass="49265">MTASQNIPVSSSEASIEHLDLDHYSSFVRAISNILSTEIAEATITQLADGLPTRAMYSEARGSFPHRDHPILKHTELCEGASAKAKEFLVAFDPMILRFDATLLQAYQDTSPGSRQFGIRLIEMTAVAIHQIAVALYQLDEKAHRGDIDSVMNWVAPIEQYELHGRWETKPHFPPRPSLFFHPDYLDHHQYPSGTADVAGYWAEDRIFGGVVLFDRGKSDMEAKEVYFHSGRRRQTHRVWLLLEPQLESLISFLLDESGRVESPLPIFVDEKSRKRFDAWDAMAFHHIFRDRWERSIPDIKDESSIRYNTGDYPELQDVFDKLAAGPSYDVPGRFDPLSTNIEKHAKETEGSGPDAPAGPAAQPSETADHPGSLTTRSTTEDDIMRLFGETKEAFLARQASFINGPSYDELMQNFLNEPDEGGPGASADLANQRRETS</sequence>
<name>A0AAJ0BUC6_9PEZI</name>
<evidence type="ECO:0000313" key="2">
    <source>
        <dbReference type="EMBL" id="KAK1764664.1"/>
    </source>
</evidence>